<sequence>MAPAAAELNLASTELPGRRHQRHRYDLPPPPAPAGWARSLTRQLAAVEGDDMWGGRRKGGTGPQRRAAVIGSQGHGKSTLVRALSEVLPREYRQPPQPLGQFVTARGPYQLYDCLDPDDFRSRLAVGAGQLSGSLLVVSAQDGPLPETREYLAAARAAGVARIAVFLGMRDLVDDVDIETIVELEVRELLDEMGYRGDHCPVVHGSALEAMRQGRSRKGRRDVVRLAEALDGHFG</sequence>
<evidence type="ECO:0000313" key="4">
    <source>
        <dbReference type="Proteomes" id="UP001237105"/>
    </source>
</evidence>
<dbReference type="EMBL" id="JASCIS010000003">
    <property type="protein sequence ID" value="MDI3417818.1"/>
    <property type="molecule type" value="Genomic_DNA"/>
</dbReference>
<protein>
    <submittedName>
        <fullName evidence="3">GTP-binding protein</fullName>
    </submittedName>
</protein>
<evidence type="ECO:0000256" key="1">
    <source>
        <dbReference type="SAM" id="MobiDB-lite"/>
    </source>
</evidence>
<dbReference type="SUPFAM" id="SSF52540">
    <property type="entry name" value="P-loop containing nucleoside triphosphate hydrolases"/>
    <property type="match status" value="1"/>
</dbReference>
<accession>A0ABT6SRS1</accession>
<dbReference type="InterPro" id="IPR027417">
    <property type="entry name" value="P-loop_NTPase"/>
</dbReference>
<keyword evidence="4" id="KW-1185">Reference proteome</keyword>
<proteinExistence type="predicted"/>
<evidence type="ECO:0000259" key="2">
    <source>
        <dbReference type="Pfam" id="PF00009"/>
    </source>
</evidence>
<gene>
    <name evidence="3" type="ORF">QIT00_04445</name>
</gene>
<dbReference type="PANTHER" id="PTHR43721">
    <property type="entry name" value="ELONGATION FACTOR TU-RELATED"/>
    <property type="match status" value="1"/>
</dbReference>
<dbReference type="PANTHER" id="PTHR43721:SF22">
    <property type="entry name" value="ELONGATION FACTOR TU, MITOCHONDRIAL"/>
    <property type="match status" value="1"/>
</dbReference>
<dbReference type="InterPro" id="IPR000795">
    <property type="entry name" value="T_Tr_GTP-bd_dom"/>
</dbReference>
<feature type="region of interest" description="Disordered" evidence="1">
    <location>
        <begin position="11"/>
        <end position="34"/>
    </location>
</feature>
<dbReference type="Gene3D" id="3.40.50.300">
    <property type="entry name" value="P-loop containing nucleotide triphosphate hydrolases"/>
    <property type="match status" value="1"/>
</dbReference>
<dbReference type="RefSeq" id="WP_282533727.1">
    <property type="nucleotide sequence ID" value="NZ_JASCIS010000003.1"/>
</dbReference>
<dbReference type="Pfam" id="PF00009">
    <property type="entry name" value="GTP_EFTU"/>
    <property type="match status" value="1"/>
</dbReference>
<reference evidence="3 4" key="1">
    <citation type="submission" date="2023-05" db="EMBL/GenBank/DDBJ databases">
        <title>Draft genome sequence of Streptomyces sp. B-S-A12 isolated from a cave soil in Thailand.</title>
        <authorList>
            <person name="Chamroensaksri N."/>
            <person name="Muangham S."/>
        </authorList>
    </citation>
    <scope>NUCLEOTIDE SEQUENCE [LARGE SCALE GENOMIC DNA]</scope>
    <source>
        <strain evidence="3 4">B-S-A12</strain>
    </source>
</reference>
<feature type="domain" description="Tr-type G" evidence="2">
    <location>
        <begin position="111"/>
        <end position="230"/>
    </location>
</feature>
<dbReference type="Proteomes" id="UP001237105">
    <property type="component" value="Unassembled WGS sequence"/>
</dbReference>
<organism evidence="3 4">
    <name type="scientific">Streptomyces luteolus</name>
    <dbReference type="NCBI Taxonomy" id="3043615"/>
    <lineage>
        <taxon>Bacteria</taxon>
        <taxon>Bacillati</taxon>
        <taxon>Actinomycetota</taxon>
        <taxon>Actinomycetes</taxon>
        <taxon>Kitasatosporales</taxon>
        <taxon>Streptomycetaceae</taxon>
        <taxon>Streptomyces</taxon>
    </lineage>
</organism>
<dbReference type="InterPro" id="IPR050055">
    <property type="entry name" value="EF-Tu_GTPase"/>
</dbReference>
<comment type="caution">
    <text evidence="3">The sequence shown here is derived from an EMBL/GenBank/DDBJ whole genome shotgun (WGS) entry which is preliminary data.</text>
</comment>
<name>A0ABT6SRS1_9ACTN</name>
<evidence type="ECO:0000313" key="3">
    <source>
        <dbReference type="EMBL" id="MDI3417818.1"/>
    </source>
</evidence>